<dbReference type="InterPro" id="IPR012349">
    <property type="entry name" value="Split_barrel_FMN-bd"/>
</dbReference>
<comment type="caution">
    <text evidence="1">The sequence shown here is derived from an EMBL/GenBank/DDBJ whole genome shotgun (WGS) entry which is preliminary data.</text>
</comment>
<dbReference type="EMBL" id="BNAV01000003">
    <property type="protein sequence ID" value="GHF52506.1"/>
    <property type="molecule type" value="Genomic_DNA"/>
</dbReference>
<evidence type="ECO:0000313" key="1">
    <source>
        <dbReference type="EMBL" id="GHF52506.1"/>
    </source>
</evidence>
<dbReference type="Gene3D" id="2.30.110.10">
    <property type="entry name" value="Electron Transport, Fmn-binding Protein, Chain A"/>
    <property type="match status" value="1"/>
</dbReference>
<name>A0A8H9IVA6_9PSEU</name>
<accession>A0A8H9IVA6</accession>
<evidence type="ECO:0000313" key="2">
    <source>
        <dbReference type="Proteomes" id="UP000658656"/>
    </source>
</evidence>
<reference evidence="1" key="1">
    <citation type="journal article" date="2014" name="Int. J. Syst. Evol. Microbiol.">
        <title>Complete genome sequence of Corynebacterium casei LMG S-19264T (=DSM 44701T), isolated from a smear-ripened cheese.</title>
        <authorList>
            <consortium name="US DOE Joint Genome Institute (JGI-PGF)"/>
            <person name="Walter F."/>
            <person name="Albersmeier A."/>
            <person name="Kalinowski J."/>
            <person name="Ruckert C."/>
        </authorList>
    </citation>
    <scope>NUCLEOTIDE SEQUENCE</scope>
    <source>
        <strain evidence="1">CGMCC 4.7679</strain>
    </source>
</reference>
<gene>
    <name evidence="1" type="ORF">GCM10017566_27340</name>
</gene>
<evidence type="ECO:0008006" key="3">
    <source>
        <dbReference type="Google" id="ProtNLM"/>
    </source>
</evidence>
<dbReference type="OrthoDB" id="3212118at2"/>
<dbReference type="Proteomes" id="UP000658656">
    <property type="component" value="Unassembled WGS sequence"/>
</dbReference>
<reference evidence="1" key="2">
    <citation type="submission" date="2020-09" db="EMBL/GenBank/DDBJ databases">
        <authorList>
            <person name="Sun Q."/>
            <person name="Zhou Y."/>
        </authorList>
    </citation>
    <scope>NUCLEOTIDE SEQUENCE</scope>
    <source>
        <strain evidence="1">CGMCC 4.7679</strain>
    </source>
</reference>
<dbReference type="SUPFAM" id="SSF50475">
    <property type="entry name" value="FMN-binding split barrel"/>
    <property type="match status" value="1"/>
</dbReference>
<dbReference type="AlphaFoldDB" id="A0A8H9IVA6"/>
<sequence length="142" mass="15073">MTDLRPLTPRECLDRLASQAVGRLAFSEHALPTVRPVNFVLHHGDIVVRTSAAGAIGRLSGEVVAFEVDDVEPAPATGWSVVVVGKAEAVTDAEELATLAGPRHPLWAHGERSRFLRIPIDMISGRMLRLAVADPVPGAAAS</sequence>
<organism evidence="1 2">
    <name type="scientific">Amycolatopsis bartoniae</name>
    <dbReference type="NCBI Taxonomy" id="941986"/>
    <lineage>
        <taxon>Bacteria</taxon>
        <taxon>Bacillati</taxon>
        <taxon>Actinomycetota</taxon>
        <taxon>Actinomycetes</taxon>
        <taxon>Pseudonocardiales</taxon>
        <taxon>Pseudonocardiaceae</taxon>
        <taxon>Amycolatopsis</taxon>
    </lineage>
</organism>
<keyword evidence="2" id="KW-1185">Reference proteome</keyword>
<dbReference type="InterPro" id="IPR024747">
    <property type="entry name" value="Pyridox_Oxase-rel"/>
</dbReference>
<protein>
    <recommendedName>
        <fullName evidence="3">Pyridoxamine 5'-phosphate oxidase family protein</fullName>
    </recommendedName>
</protein>
<dbReference type="RefSeq" id="WP_145939339.1">
    <property type="nucleotide sequence ID" value="NZ_BNAV01000003.1"/>
</dbReference>
<dbReference type="Pfam" id="PF12900">
    <property type="entry name" value="Pyridox_ox_2"/>
    <property type="match status" value="1"/>
</dbReference>
<proteinExistence type="predicted"/>